<gene>
    <name evidence="2" type="ORF">EUU25_08765</name>
</gene>
<dbReference type="GO" id="GO:0004062">
    <property type="term" value="F:aryl sulfotransferase activity"/>
    <property type="evidence" value="ECO:0007669"/>
    <property type="project" value="InterPro"/>
</dbReference>
<evidence type="ECO:0008006" key="4">
    <source>
        <dbReference type="Google" id="ProtNLM"/>
    </source>
</evidence>
<feature type="signal peptide" evidence="1">
    <location>
        <begin position="1"/>
        <end position="45"/>
    </location>
</feature>
<organism evidence="2 3">
    <name type="scientific">Sphingorhabdus lacus</name>
    <dbReference type="NCBI Taxonomy" id="392610"/>
    <lineage>
        <taxon>Bacteria</taxon>
        <taxon>Pseudomonadati</taxon>
        <taxon>Pseudomonadota</taxon>
        <taxon>Alphaproteobacteria</taxon>
        <taxon>Sphingomonadales</taxon>
        <taxon>Sphingomonadaceae</taxon>
        <taxon>Sphingorhabdus</taxon>
    </lineage>
</organism>
<reference evidence="3" key="1">
    <citation type="submission" date="2019-01" db="EMBL/GenBank/DDBJ databases">
        <title>Sphingorhabdus lacus sp.nov., isolated from an oligotrophic freshwater lake.</title>
        <authorList>
            <person name="Park M."/>
        </authorList>
    </citation>
    <scope>NUCLEOTIDE SEQUENCE [LARGE SCALE GENOMIC DNA]</scope>
    <source>
        <strain evidence="3">IMCC1753</strain>
    </source>
</reference>
<dbReference type="Pfam" id="PF05935">
    <property type="entry name" value="Arylsulfotrans"/>
    <property type="match status" value="1"/>
</dbReference>
<dbReference type="KEGG" id="slaa:EUU25_08765"/>
<accession>A0A6I6L7L9</accession>
<keyword evidence="3" id="KW-1185">Reference proteome</keyword>
<dbReference type="InterPro" id="IPR011047">
    <property type="entry name" value="Quinoprotein_ADH-like_sf"/>
</dbReference>
<proteinExistence type="predicted"/>
<feature type="chain" id="PRO_5026007843" description="Arylsulfotransferase N-terminal domain-containing protein" evidence="1">
    <location>
        <begin position="46"/>
        <end position="591"/>
    </location>
</feature>
<dbReference type="RefSeq" id="WP_158900180.1">
    <property type="nucleotide sequence ID" value="NZ_CP035733.1"/>
</dbReference>
<dbReference type="InterPro" id="IPR010262">
    <property type="entry name" value="Arylsulfotransferase_bact"/>
</dbReference>
<sequence>MHITIGVNVTVGNRRGRTSGLAQRSSVWLCMVVGLLLACAQPAFAQPTFEREPELQANPNPRAPLAAVLSFKASGPVTTAVKIDDGVTQRIVHFSQRHDPEKGLAIIDLPADRSVTVTVEISDPSGTTKSPAILSIKTPALPKAGLEWPTLTTKIADGAVLEPGLRFLSIRRRAPGRQSFQTKSQQEFSRGWGLILALDSKGEVRWYYISERRVAGIKPSPDGTLIFTTEDQRVVKIDMLGNILRQWYPEKRRLGAVPSGTQISGLQTLHHEPSLTPWGTYISMSANGREIPDYPTSVTDPQAPRKPSMVMGDKIVEFDASGKVVWEWDAFDHLDPKMLHYHTFQPYWAVRGYPGYADWTHGNGITFDEKRDLVIASFKHLDALVAIDRKTKEIRWIFSDPQGWPEKFHSRILKPVGLTRFPWSQHHPHVTPWGTIVYFDNGMFQARPFDGRRIVPFHESYSRAVEVNVDPKAMTVTELWTSEKEQKSDSCINWAMGDAHRLPATDNMLVIRSFCPPITDQLNDQNEYDLSRRFVDDVPYAGRVEEFSRTSPAPRMSQIRFDDPNEILQWQLYGGFHTPSIYWEGKAGSAN</sequence>
<dbReference type="OrthoDB" id="264813at2"/>
<dbReference type="Proteomes" id="UP000428803">
    <property type="component" value="Chromosome"/>
</dbReference>
<protein>
    <recommendedName>
        <fullName evidence="4">Arylsulfotransferase N-terminal domain-containing protein</fullName>
    </recommendedName>
</protein>
<dbReference type="PANTHER" id="PTHR35340">
    <property type="entry name" value="PQQ ENZYME REPEAT PROTEIN-RELATED"/>
    <property type="match status" value="1"/>
</dbReference>
<dbReference type="InterPro" id="IPR053143">
    <property type="entry name" value="Arylsulfate_ST"/>
</dbReference>
<dbReference type="AlphaFoldDB" id="A0A6I6L7L9"/>
<dbReference type="PANTHER" id="PTHR35340:SF5">
    <property type="entry name" value="ASST-DOMAIN-CONTAINING PROTEIN"/>
    <property type="match status" value="1"/>
</dbReference>
<name>A0A6I6L7L9_9SPHN</name>
<evidence type="ECO:0000313" key="3">
    <source>
        <dbReference type="Proteomes" id="UP000428803"/>
    </source>
</evidence>
<dbReference type="Gene3D" id="2.60.40.3100">
    <property type="entry name" value="Arylsulphate sulphotransferase monomer, N-terminal domain"/>
    <property type="match status" value="1"/>
</dbReference>
<dbReference type="InterPro" id="IPR038477">
    <property type="entry name" value="ASST_N_sf"/>
</dbReference>
<evidence type="ECO:0000313" key="2">
    <source>
        <dbReference type="EMBL" id="QGY80704.1"/>
    </source>
</evidence>
<dbReference type="EMBL" id="CP035733">
    <property type="protein sequence ID" value="QGY80704.1"/>
    <property type="molecule type" value="Genomic_DNA"/>
</dbReference>
<dbReference type="SUPFAM" id="SSF50998">
    <property type="entry name" value="Quinoprotein alcohol dehydrogenase-like"/>
    <property type="match status" value="1"/>
</dbReference>
<keyword evidence="1" id="KW-0732">Signal</keyword>
<evidence type="ECO:0000256" key="1">
    <source>
        <dbReference type="SAM" id="SignalP"/>
    </source>
</evidence>